<dbReference type="PROSITE" id="PS50888">
    <property type="entry name" value="BHLH"/>
    <property type="match status" value="1"/>
</dbReference>
<dbReference type="Pfam" id="PF00010">
    <property type="entry name" value="HLH"/>
    <property type="match status" value="1"/>
</dbReference>
<comment type="subcellular location">
    <subcellularLocation>
        <location evidence="1">Nucleus</location>
    </subcellularLocation>
</comment>
<evidence type="ECO:0000313" key="6">
    <source>
        <dbReference type="EMBL" id="KAK4427146.1"/>
    </source>
</evidence>
<keyword evidence="2" id="KW-0805">Transcription regulation</keyword>
<evidence type="ECO:0000256" key="4">
    <source>
        <dbReference type="ARBA" id="ARBA00023242"/>
    </source>
</evidence>
<reference evidence="6" key="1">
    <citation type="submission" date="2020-06" db="EMBL/GenBank/DDBJ databases">
        <authorList>
            <person name="Li T."/>
            <person name="Hu X."/>
            <person name="Zhang T."/>
            <person name="Song X."/>
            <person name="Zhang H."/>
            <person name="Dai N."/>
            <person name="Sheng W."/>
            <person name="Hou X."/>
            <person name="Wei L."/>
        </authorList>
    </citation>
    <scope>NUCLEOTIDE SEQUENCE</scope>
    <source>
        <strain evidence="6">3651</strain>
        <tissue evidence="6">Leaf</tissue>
    </source>
</reference>
<proteinExistence type="predicted"/>
<comment type="caution">
    <text evidence="6">The sequence shown here is derived from an EMBL/GenBank/DDBJ whole genome shotgun (WGS) entry which is preliminary data.</text>
</comment>
<dbReference type="GO" id="GO:0000981">
    <property type="term" value="F:DNA-binding transcription factor activity, RNA polymerase II-specific"/>
    <property type="evidence" value="ECO:0007669"/>
    <property type="project" value="TreeGrafter"/>
</dbReference>
<keyword evidence="4" id="KW-0539">Nucleus</keyword>
<reference evidence="6" key="2">
    <citation type="journal article" date="2024" name="Plant">
        <title>Genomic evolution and insights into agronomic trait innovations of Sesamum species.</title>
        <authorList>
            <person name="Miao H."/>
            <person name="Wang L."/>
            <person name="Qu L."/>
            <person name="Liu H."/>
            <person name="Sun Y."/>
            <person name="Le M."/>
            <person name="Wang Q."/>
            <person name="Wei S."/>
            <person name="Zheng Y."/>
            <person name="Lin W."/>
            <person name="Duan Y."/>
            <person name="Cao H."/>
            <person name="Xiong S."/>
            <person name="Wang X."/>
            <person name="Wei L."/>
            <person name="Li C."/>
            <person name="Ma Q."/>
            <person name="Ju M."/>
            <person name="Zhao R."/>
            <person name="Li G."/>
            <person name="Mu C."/>
            <person name="Tian Q."/>
            <person name="Mei H."/>
            <person name="Zhang T."/>
            <person name="Gao T."/>
            <person name="Zhang H."/>
        </authorList>
    </citation>
    <scope>NUCLEOTIDE SEQUENCE</scope>
    <source>
        <strain evidence="6">3651</strain>
    </source>
</reference>
<name>A0AAE2CM14_9LAMI</name>
<dbReference type="GO" id="GO:0046983">
    <property type="term" value="F:protein dimerization activity"/>
    <property type="evidence" value="ECO:0007669"/>
    <property type="project" value="InterPro"/>
</dbReference>
<dbReference type="Proteomes" id="UP001293254">
    <property type="component" value="Unassembled WGS sequence"/>
</dbReference>
<dbReference type="GO" id="GO:0090575">
    <property type="term" value="C:RNA polymerase II transcription regulator complex"/>
    <property type="evidence" value="ECO:0007669"/>
    <property type="project" value="TreeGrafter"/>
</dbReference>
<accession>A0AAE2CM14</accession>
<evidence type="ECO:0000256" key="1">
    <source>
        <dbReference type="ARBA" id="ARBA00004123"/>
    </source>
</evidence>
<keyword evidence="7" id="KW-1185">Reference proteome</keyword>
<dbReference type="InterPro" id="IPR011598">
    <property type="entry name" value="bHLH_dom"/>
</dbReference>
<evidence type="ECO:0000259" key="5">
    <source>
        <dbReference type="PROSITE" id="PS50888"/>
    </source>
</evidence>
<dbReference type="InterPro" id="IPR036638">
    <property type="entry name" value="HLH_DNA-bd_sf"/>
</dbReference>
<gene>
    <name evidence="6" type="ORF">Salat_1483500</name>
</gene>
<evidence type="ECO:0000256" key="3">
    <source>
        <dbReference type="ARBA" id="ARBA00023163"/>
    </source>
</evidence>
<evidence type="ECO:0000313" key="7">
    <source>
        <dbReference type="Proteomes" id="UP001293254"/>
    </source>
</evidence>
<keyword evidence="3" id="KW-0804">Transcription</keyword>
<sequence>MEGAGEGSSGRCKLERKTIEKNRRILMKTLCFKLVSLIPDHHFKPPKELLSQQDQLEQATSYIKLLAERVEEMKRRTQAVMISNANPSTSNKINTRIMRGSKSPVLKIRELGSNLEVVLISGLWKNFMLHQVISILEQEGAEVVNVNVSSIDGQIFHTIHAQVKVSRVGVDSSRIRVRIQELIS</sequence>
<dbReference type="PANTHER" id="PTHR13935">
    <property type="entry name" value="ACHAETE-SCUTE TRANSCRIPTION FACTOR-RELATED"/>
    <property type="match status" value="1"/>
</dbReference>
<dbReference type="SUPFAM" id="SSF47459">
    <property type="entry name" value="HLH, helix-loop-helix DNA-binding domain"/>
    <property type="match status" value="1"/>
</dbReference>
<dbReference type="InterPro" id="IPR015660">
    <property type="entry name" value="MASH1/Ascl1a-like"/>
</dbReference>
<feature type="domain" description="BHLH" evidence="5">
    <location>
        <begin position="11"/>
        <end position="66"/>
    </location>
</feature>
<dbReference type="EMBL" id="JACGWO010000005">
    <property type="protein sequence ID" value="KAK4427146.1"/>
    <property type="molecule type" value="Genomic_DNA"/>
</dbReference>
<dbReference type="Gene3D" id="4.10.280.10">
    <property type="entry name" value="Helix-loop-helix DNA-binding domain"/>
    <property type="match status" value="1"/>
</dbReference>
<evidence type="ECO:0000256" key="2">
    <source>
        <dbReference type="ARBA" id="ARBA00023015"/>
    </source>
</evidence>
<dbReference type="GO" id="GO:0000977">
    <property type="term" value="F:RNA polymerase II transcription regulatory region sequence-specific DNA binding"/>
    <property type="evidence" value="ECO:0007669"/>
    <property type="project" value="TreeGrafter"/>
</dbReference>
<organism evidence="6 7">
    <name type="scientific">Sesamum alatum</name>
    <dbReference type="NCBI Taxonomy" id="300844"/>
    <lineage>
        <taxon>Eukaryota</taxon>
        <taxon>Viridiplantae</taxon>
        <taxon>Streptophyta</taxon>
        <taxon>Embryophyta</taxon>
        <taxon>Tracheophyta</taxon>
        <taxon>Spermatophyta</taxon>
        <taxon>Magnoliopsida</taxon>
        <taxon>eudicotyledons</taxon>
        <taxon>Gunneridae</taxon>
        <taxon>Pentapetalae</taxon>
        <taxon>asterids</taxon>
        <taxon>lamiids</taxon>
        <taxon>Lamiales</taxon>
        <taxon>Pedaliaceae</taxon>
        <taxon>Sesamum</taxon>
    </lineage>
</organism>
<dbReference type="PANTHER" id="PTHR13935:SF46">
    <property type="entry name" value="TRANSCRIPTION FACTOR BHLH167-RELATED"/>
    <property type="match status" value="1"/>
</dbReference>
<dbReference type="AlphaFoldDB" id="A0AAE2CM14"/>
<protein>
    <submittedName>
        <fullName evidence="6">Transcription factor</fullName>
    </submittedName>
</protein>